<evidence type="ECO:0000259" key="2">
    <source>
        <dbReference type="Pfam" id="PF02120"/>
    </source>
</evidence>
<dbReference type="AlphaFoldDB" id="A0A367X3M4"/>
<feature type="compositionally biased region" description="Basic and acidic residues" evidence="1">
    <location>
        <begin position="1"/>
        <end position="10"/>
    </location>
</feature>
<protein>
    <recommendedName>
        <fullName evidence="2">Flagellar hook-length control protein-like C-terminal domain-containing protein</fullName>
    </recommendedName>
</protein>
<sequence length="531" mass="54361">MHSSAIDKTHTPTLSVPAQNQTASSSVAFADVMDKVQAERSDNAARTRTQPANTAATETALRETRSDREERAPIHENTRDDRDVDGRKNDRADEPAQKADRPAKENVDHTDKPKSAEQTKDTNSKHADDKPANDASKPENSQTGETAEQQADTSKTAKTGTAQEDRDANGDPTVSEALAAATQPVIASQSNIGLPMGVGTPGTNMPAGDGSSKDALLNSTALSQSASANNALQGDGTAAKTMQAAAKSGTPVEGDATGTDAKAGFEAALKQQGAGKTDANANANTGANSQNGNSNASANSSNNANASQQATNTNMANLAALQNAVTQQGATPATAKAQNPANAGVGAVDGANANGTVAGMTGQNANGTNAAATAQAASQAGKGAATAQTVQQQVAVHIKNAAGDGVDRISVQLRPEHLGRVDVKLEISHDGRVQTVVQADNRQTLDMLRQDVKGLQQALRDAGLNADSQSFTFEHRQDGGQGQNPHQQAGNSGRGTSSRPNDGDIISGAELAQHVAVGYGINSNGLVDIRI</sequence>
<gene>
    <name evidence="3" type="ORF">TH25_14510</name>
</gene>
<feature type="region of interest" description="Disordered" evidence="1">
    <location>
        <begin position="1"/>
        <end position="23"/>
    </location>
</feature>
<evidence type="ECO:0000313" key="4">
    <source>
        <dbReference type="Proteomes" id="UP000252517"/>
    </source>
</evidence>
<dbReference type="Gene3D" id="3.30.750.140">
    <property type="match status" value="1"/>
</dbReference>
<feature type="compositionally biased region" description="Polar residues" evidence="1">
    <location>
        <begin position="138"/>
        <end position="162"/>
    </location>
</feature>
<feature type="region of interest" description="Disordered" evidence="1">
    <location>
        <begin position="38"/>
        <end position="215"/>
    </location>
</feature>
<evidence type="ECO:0000313" key="3">
    <source>
        <dbReference type="EMBL" id="RCK48274.1"/>
    </source>
</evidence>
<feature type="domain" description="Flagellar hook-length control protein-like C-terminal" evidence="2">
    <location>
        <begin position="398"/>
        <end position="480"/>
    </location>
</feature>
<dbReference type="CDD" id="cd17470">
    <property type="entry name" value="T3SS_Flik_C"/>
    <property type="match status" value="1"/>
</dbReference>
<dbReference type="RefSeq" id="WP_114088987.1">
    <property type="nucleotide sequence ID" value="NZ_JPWH01000011.1"/>
</dbReference>
<feature type="region of interest" description="Disordered" evidence="1">
    <location>
        <begin position="270"/>
        <end position="308"/>
    </location>
</feature>
<feature type="region of interest" description="Disordered" evidence="1">
    <location>
        <begin position="474"/>
        <end position="505"/>
    </location>
</feature>
<comment type="caution">
    <text evidence="3">The sequence shown here is derived from an EMBL/GenBank/DDBJ whole genome shotgun (WGS) entry which is preliminary data.</text>
</comment>
<dbReference type="InterPro" id="IPR038610">
    <property type="entry name" value="FliK-like_C_sf"/>
</dbReference>
<organism evidence="3 4">
    <name type="scientific">Thalassospira profundimaris</name>
    <dbReference type="NCBI Taxonomy" id="502049"/>
    <lineage>
        <taxon>Bacteria</taxon>
        <taxon>Pseudomonadati</taxon>
        <taxon>Pseudomonadota</taxon>
        <taxon>Alphaproteobacteria</taxon>
        <taxon>Rhodospirillales</taxon>
        <taxon>Thalassospiraceae</taxon>
        <taxon>Thalassospira</taxon>
    </lineage>
</organism>
<feature type="compositionally biased region" description="Low complexity" evidence="1">
    <location>
        <begin position="279"/>
        <end position="308"/>
    </location>
</feature>
<proteinExistence type="predicted"/>
<evidence type="ECO:0000256" key="1">
    <source>
        <dbReference type="SAM" id="MobiDB-lite"/>
    </source>
</evidence>
<accession>A0A367X3M4</accession>
<dbReference type="OrthoDB" id="7203912at2"/>
<dbReference type="Proteomes" id="UP000252517">
    <property type="component" value="Unassembled WGS sequence"/>
</dbReference>
<feature type="compositionally biased region" description="Polar residues" evidence="1">
    <location>
        <begin position="483"/>
        <end position="500"/>
    </location>
</feature>
<feature type="compositionally biased region" description="Basic and acidic residues" evidence="1">
    <location>
        <begin position="60"/>
        <end position="132"/>
    </location>
</feature>
<feature type="compositionally biased region" description="Polar residues" evidence="1">
    <location>
        <begin position="11"/>
        <end position="23"/>
    </location>
</feature>
<reference evidence="3 4" key="1">
    <citation type="submission" date="2014-07" db="EMBL/GenBank/DDBJ databases">
        <title>Draft genome sequence of Thalassospira profundimaris S25-3-2.</title>
        <authorList>
            <person name="Lai Q."/>
            <person name="Shao Z."/>
        </authorList>
    </citation>
    <scope>NUCLEOTIDE SEQUENCE [LARGE SCALE GENOMIC DNA]</scope>
    <source>
        <strain evidence="3 4">S25-3-2</strain>
    </source>
</reference>
<dbReference type="InterPro" id="IPR021136">
    <property type="entry name" value="Flagellar_hook_control-like_C"/>
</dbReference>
<name>A0A367X3M4_9PROT</name>
<dbReference type="EMBL" id="JPWH01000011">
    <property type="protein sequence ID" value="RCK48274.1"/>
    <property type="molecule type" value="Genomic_DNA"/>
</dbReference>
<dbReference type="Pfam" id="PF02120">
    <property type="entry name" value="Flg_hook"/>
    <property type="match status" value="1"/>
</dbReference>